<evidence type="ECO:0000259" key="2">
    <source>
        <dbReference type="PROSITE" id="PS51229"/>
    </source>
</evidence>
<dbReference type="AlphaFoldDB" id="A0A7D9CWM4"/>
<dbReference type="KEGG" id="bbrx:BRETT_004518"/>
<keyword evidence="5" id="KW-1185">Reference proteome</keyword>
<dbReference type="InterPro" id="IPR042460">
    <property type="entry name" value="DCN1-like_PONY"/>
</dbReference>
<dbReference type="GO" id="GO:0000151">
    <property type="term" value="C:ubiquitin ligase complex"/>
    <property type="evidence" value="ECO:0007669"/>
    <property type="project" value="TreeGrafter"/>
</dbReference>
<dbReference type="Gene3D" id="1.10.8.10">
    <property type="entry name" value="DNA helicase RuvA subunit, C-terminal domain"/>
    <property type="match status" value="1"/>
</dbReference>
<dbReference type="EMBL" id="CP063133">
    <property type="protein sequence ID" value="QOU19297.1"/>
    <property type="molecule type" value="Genomic_DNA"/>
</dbReference>
<comment type="function">
    <text evidence="1">Neddylation of cullins play an essential role in the regulation of SCF-type complexes activity.</text>
</comment>
<reference evidence="3" key="3">
    <citation type="journal article" name="BMC Genomics">
        <title>New genome assemblies reveal patterns of domestication and adaptation across Brettanomyces (Dekkera) species.</title>
        <authorList>
            <person name="Roach M.J."/>
            <person name="Borneman A.R."/>
        </authorList>
    </citation>
    <scope>NUCLEOTIDE SEQUENCE</scope>
    <source>
        <strain evidence="3">UCD 2041</strain>
    </source>
</reference>
<proteinExistence type="predicted"/>
<dbReference type="GO" id="GO:0045116">
    <property type="term" value="P:protein neddylation"/>
    <property type="evidence" value="ECO:0007669"/>
    <property type="project" value="TreeGrafter"/>
</dbReference>
<reference evidence="3" key="2">
    <citation type="submission" date="2020-10" db="EMBL/GenBank/DDBJ databases">
        <authorList>
            <person name="Palmer J.M."/>
        </authorList>
    </citation>
    <scope>NUCLEOTIDE SEQUENCE</scope>
    <source>
        <strain evidence="3">UCD 2041</strain>
    </source>
</reference>
<dbReference type="Proteomes" id="UP000663131">
    <property type="component" value="Chromosome 5"/>
</dbReference>
<dbReference type="GO" id="GO:0032182">
    <property type="term" value="F:ubiquitin-like protein binding"/>
    <property type="evidence" value="ECO:0007669"/>
    <property type="project" value="TreeGrafter"/>
</dbReference>
<dbReference type="Gene3D" id="1.10.238.10">
    <property type="entry name" value="EF-hand"/>
    <property type="match status" value="1"/>
</dbReference>
<sequence>MRSTSSAINDFLEVAGIDSPEIASFFLKRNHNRLTASINDYFSNPRLVEQATQSLEQRKNSKSIASSPKLKGIFDKYKEAEPDPTGKYYIGVDGTLQYLKDLEYEPEDTIVLCLANFLESESVGDFREEPFMRKWSAVGCDTLEKMRKFMDSTLKPKLVSDPKYFTEIYQYTFRFILDKGEKKLPLDFAAEYWRLLIPKQYFTELDKFTHFMHVSHKMKVSRDQWNMLLPFLEAYHEDSELKNYDESQSWPLLMDEFYEFIKGEQ</sequence>
<dbReference type="EMBL" id="CABFWN010000002">
    <property type="protein sequence ID" value="VUG17557.1"/>
    <property type="molecule type" value="Genomic_DNA"/>
</dbReference>
<evidence type="ECO:0000313" key="5">
    <source>
        <dbReference type="Proteomes" id="UP000478008"/>
    </source>
</evidence>
<evidence type="ECO:0000313" key="3">
    <source>
        <dbReference type="EMBL" id="QOU19297.1"/>
    </source>
</evidence>
<dbReference type="OrthoDB" id="27198at2759"/>
<dbReference type="Pfam" id="PF14555">
    <property type="entry name" value="UBA_4"/>
    <property type="match status" value="1"/>
</dbReference>
<organism evidence="4 5">
    <name type="scientific">Dekkera bruxellensis</name>
    <name type="common">Brettanomyces custersii</name>
    <dbReference type="NCBI Taxonomy" id="5007"/>
    <lineage>
        <taxon>Eukaryota</taxon>
        <taxon>Fungi</taxon>
        <taxon>Dikarya</taxon>
        <taxon>Ascomycota</taxon>
        <taxon>Saccharomycotina</taxon>
        <taxon>Pichiomycetes</taxon>
        <taxon>Pichiales</taxon>
        <taxon>Pichiaceae</taxon>
        <taxon>Brettanomyces</taxon>
    </lineage>
</organism>
<feature type="domain" description="DCUN1" evidence="2">
    <location>
        <begin position="65"/>
        <end position="262"/>
    </location>
</feature>
<gene>
    <name evidence="3" type="ORF">BRETT_004518</name>
    <name evidence="4" type="ORF">DEBR0S2_10352G</name>
</gene>
<dbReference type="RefSeq" id="XP_041135790.1">
    <property type="nucleotide sequence ID" value="XM_041283014.1"/>
</dbReference>
<dbReference type="GeneID" id="64576441"/>
<evidence type="ECO:0000256" key="1">
    <source>
        <dbReference type="RuleBase" id="RU410713"/>
    </source>
</evidence>
<dbReference type="InterPro" id="IPR014764">
    <property type="entry name" value="DCN-prot"/>
</dbReference>
<evidence type="ECO:0000313" key="4">
    <source>
        <dbReference type="EMBL" id="VUG17557.1"/>
    </source>
</evidence>
<dbReference type="InterPro" id="IPR005176">
    <property type="entry name" value="PONY_dom"/>
</dbReference>
<dbReference type="PANTHER" id="PTHR12281:SF31">
    <property type="entry name" value="DCN1-LIKE PROTEIN 3"/>
    <property type="match status" value="1"/>
</dbReference>
<reference evidence="4 5" key="1">
    <citation type="submission" date="2019-07" db="EMBL/GenBank/DDBJ databases">
        <authorList>
            <person name="Friedrich A."/>
            <person name="Schacherer J."/>
        </authorList>
    </citation>
    <scope>NUCLEOTIDE SEQUENCE [LARGE SCALE GENOMIC DNA]</scope>
</reference>
<dbReference type="GO" id="GO:0031624">
    <property type="term" value="F:ubiquitin conjugating enzyme binding"/>
    <property type="evidence" value="ECO:0007669"/>
    <property type="project" value="TreeGrafter"/>
</dbReference>
<accession>A0A7D9CWM4</accession>
<dbReference type="Pfam" id="PF03556">
    <property type="entry name" value="Cullin_binding"/>
    <property type="match status" value="1"/>
</dbReference>
<dbReference type="GO" id="GO:0097602">
    <property type="term" value="F:cullin family protein binding"/>
    <property type="evidence" value="ECO:0007669"/>
    <property type="project" value="TreeGrafter"/>
</dbReference>
<dbReference type="PROSITE" id="PS51229">
    <property type="entry name" value="DCUN1"/>
    <property type="match status" value="1"/>
</dbReference>
<dbReference type="PANTHER" id="PTHR12281">
    <property type="entry name" value="RP42 RELATED"/>
    <property type="match status" value="1"/>
</dbReference>
<name>A0A7D9CWM4_DEKBR</name>
<protein>
    <recommendedName>
        <fullName evidence="1">Defective in cullin neddylation protein</fullName>
    </recommendedName>
</protein>
<dbReference type="Proteomes" id="UP000478008">
    <property type="component" value="Unassembled WGS sequence"/>
</dbReference>
<dbReference type="Gene3D" id="1.10.238.200">
    <property type="entry name" value="Cullin, PONY binding domain"/>
    <property type="match status" value="1"/>
</dbReference>